<evidence type="ECO:0000256" key="1">
    <source>
        <dbReference type="SAM" id="Phobius"/>
    </source>
</evidence>
<keyword evidence="5" id="KW-1185">Reference proteome</keyword>
<dbReference type="Proteomes" id="UP000522313">
    <property type="component" value="Unassembled WGS sequence"/>
</dbReference>
<dbReference type="Proteomes" id="UP000560131">
    <property type="component" value="Unassembled WGS sequence"/>
</dbReference>
<evidence type="ECO:0000313" key="5">
    <source>
        <dbReference type="Proteomes" id="UP000560131"/>
    </source>
</evidence>
<keyword evidence="1" id="KW-0812">Transmembrane</keyword>
<reference evidence="3 4" key="3">
    <citation type="submission" date="2020-08" db="EMBL/GenBank/DDBJ databases">
        <authorList>
            <person name="Partida-Martinez L."/>
            <person name="Huntemann M."/>
            <person name="Clum A."/>
            <person name="Wang J."/>
            <person name="Palaniappan K."/>
            <person name="Ritter S."/>
            <person name="Chen I.-M."/>
            <person name="Stamatis D."/>
            <person name="Reddy T."/>
            <person name="O'Malley R."/>
            <person name="Daum C."/>
            <person name="Shapiro N."/>
            <person name="Ivanova N."/>
            <person name="Kyrpides N."/>
            <person name="Woyke T."/>
        </authorList>
    </citation>
    <scope>NUCLEOTIDE SEQUENCE [LARGE SCALE GENOMIC DNA]</scope>
    <source>
        <strain evidence="3 4">AS3.13</strain>
    </source>
</reference>
<evidence type="ECO:0000313" key="3">
    <source>
        <dbReference type="EMBL" id="MBB6504197.1"/>
    </source>
</evidence>
<keyword evidence="1" id="KW-1133">Transmembrane helix</keyword>
<comment type="caution">
    <text evidence="3">The sequence shown here is derived from an EMBL/GenBank/DDBJ whole genome shotgun (WGS) entry which is preliminary data.</text>
</comment>
<accession>A0A7X0MM16</accession>
<reference evidence="2 5" key="1">
    <citation type="submission" date="2020-08" db="EMBL/GenBank/DDBJ databases">
        <title>Genomic Encyclopedia of Type Strains, Phase IV (KMG-IV): sequencing the most valuable type-strain genomes for metagenomic binning, comparative biology and taxonomic classification.</title>
        <authorList>
            <person name="Goeker M."/>
        </authorList>
    </citation>
    <scope>NUCLEOTIDE SEQUENCE [LARGE SCALE GENOMIC DNA]</scope>
    <source>
        <strain evidence="2 5">DSM 101535</strain>
    </source>
</reference>
<sequence length="52" mass="5862">MTILGELVVEVAQGLWEYTFEAAYKRWGWMAGVLTLLGPIAFLALLMWAIFA</sequence>
<reference evidence="3 4" key="2">
    <citation type="submission" date="2020-08" db="EMBL/GenBank/DDBJ databases">
        <title>The Agave Microbiome: Exploring the role of microbial communities in plant adaptations to desert environments.</title>
        <authorList>
            <person name="Partida-Martinez L.P."/>
        </authorList>
    </citation>
    <scope>NUCLEOTIDE SEQUENCE [LARGE SCALE GENOMIC DNA]</scope>
    <source>
        <strain evidence="3 4">AS3.13</strain>
    </source>
</reference>
<dbReference type="EMBL" id="JACHBT010000005">
    <property type="protein sequence ID" value="MBB6504197.1"/>
    <property type="molecule type" value="Genomic_DNA"/>
</dbReference>
<gene>
    <name evidence="3" type="ORF">F4693_001162</name>
    <name evidence="2" type="ORF">FHS97_002972</name>
</gene>
<organism evidence="3 4">
    <name type="scientific">Sphingomonas endophytica</name>
    <dbReference type="NCBI Taxonomy" id="869719"/>
    <lineage>
        <taxon>Bacteria</taxon>
        <taxon>Pseudomonadati</taxon>
        <taxon>Pseudomonadota</taxon>
        <taxon>Alphaproteobacteria</taxon>
        <taxon>Sphingomonadales</taxon>
        <taxon>Sphingomonadaceae</taxon>
        <taxon>Sphingomonas</taxon>
    </lineage>
</organism>
<dbReference type="AlphaFoldDB" id="A0A7X0MM16"/>
<proteinExistence type="predicted"/>
<evidence type="ECO:0000313" key="2">
    <source>
        <dbReference type="EMBL" id="MBB5727021.1"/>
    </source>
</evidence>
<evidence type="ECO:0000313" key="4">
    <source>
        <dbReference type="Proteomes" id="UP000522313"/>
    </source>
</evidence>
<protein>
    <submittedName>
        <fullName evidence="3">Uncharacterized protein</fullName>
    </submittedName>
</protein>
<name>A0A7X0MM16_9SPHN</name>
<dbReference type="RefSeq" id="WP_221434778.1">
    <property type="nucleotide sequence ID" value="NZ_JACHBT010000005.1"/>
</dbReference>
<feature type="transmembrane region" description="Helical" evidence="1">
    <location>
        <begin position="27"/>
        <end position="51"/>
    </location>
</feature>
<dbReference type="EMBL" id="JACIJN010000010">
    <property type="protein sequence ID" value="MBB5727021.1"/>
    <property type="molecule type" value="Genomic_DNA"/>
</dbReference>
<keyword evidence="1" id="KW-0472">Membrane</keyword>